<dbReference type="Gene3D" id="3.10.450.50">
    <property type="match status" value="1"/>
</dbReference>
<feature type="domain" description="DUF4440" evidence="1">
    <location>
        <begin position="7"/>
        <end position="103"/>
    </location>
</feature>
<evidence type="ECO:0000313" key="2">
    <source>
        <dbReference type="EMBL" id="AIC93205.1"/>
    </source>
</evidence>
<dbReference type="InterPro" id="IPR027843">
    <property type="entry name" value="DUF4440"/>
</dbReference>
<dbReference type="KEGG" id="ble:BleG1_0597"/>
<dbReference type="eggNOG" id="COG4994">
    <property type="taxonomic scope" value="Bacteria"/>
</dbReference>
<dbReference type="InterPro" id="IPR032710">
    <property type="entry name" value="NTF2-like_dom_sf"/>
</dbReference>
<dbReference type="EMBL" id="CP003923">
    <property type="protein sequence ID" value="AIC93205.1"/>
    <property type="molecule type" value="Genomic_DNA"/>
</dbReference>
<evidence type="ECO:0000313" key="3">
    <source>
        <dbReference type="Proteomes" id="UP000027142"/>
    </source>
</evidence>
<dbReference type="SUPFAM" id="SSF54427">
    <property type="entry name" value="NTF2-like"/>
    <property type="match status" value="1"/>
</dbReference>
<protein>
    <recommendedName>
        <fullName evidence="1">DUF4440 domain-containing protein</fullName>
    </recommendedName>
</protein>
<dbReference type="AlphaFoldDB" id="A0A060LT94"/>
<dbReference type="OrthoDB" id="121974at2"/>
<keyword evidence="3" id="KW-1185">Reference proteome</keyword>
<dbReference type="PATRIC" id="fig|1246626.3.peg.592"/>
<organism evidence="2 3">
    <name type="scientific">Shouchella lehensis G1</name>
    <dbReference type="NCBI Taxonomy" id="1246626"/>
    <lineage>
        <taxon>Bacteria</taxon>
        <taxon>Bacillati</taxon>
        <taxon>Bacillota</taxon>
        <taxon>Bacilli</taxon>
        <taxon>Bacillales</taxon>
        <taxon>Bacillaceae</taxon>
        <taxon>Shouchella</taxon>
    </lineage>
</organism>
<gene>
    <name evidence="2" type="ORF">BleG1_0597</name>
</gene>
<name>A0A060LT94_9BACI</name>
<dbReference type="Pfam" id="PF14534">
    <property type="entry name" value="DUF4440"/>
    <property type="match status" value="1"/>
</dbReference>
<accession>A0A060LT94</accession>
<dbReference type="RefSeq" id="WP_038476955.1">
    <property type="nucleotide sequence ID" value="NZ_CP003923.1"/>
</dbReference>
<proteinExistence type="predicted"/>
<dbReference type="STRING" id="1246626.BleG1_0597"/>
<sequence length="117" mass="13443">MNLEMHLKQLEECHLSGVVRESGEALGHILADDFVEFGSSGKVFTRHDFVDGASLHTLTLHDWTMHQLGEQAALTTYRVKNHCLNRETLRSSIWKYDGTDWKLFFHQGTIANEQTKE</sequence>
<dbReference type="HOGENOM" id="CLU_119560_2_0_9"/>
<reference evidence="2 3" key="1">
    <citation type="journal article" date="2014" name="Gene">
        <title>A comparative genomic analysis of the alkalitolerant soil bacterium Bacillus lehensis G1.</title>
        <authorList>
            <person name="Noor Y.M."/>
            <person name="Samsulrizal N.H."/>
            <person name="Jema'on N.A."/>
            <person name="Low K.O."/>
            <person name="Ramli A.N."/>
            <person name="Alias N.I."/>
            <person name="Damis S.I."/>
            <person name="Fuzi S.F."/>
            <person name="Isa M.N."/>
            <person name="Murad A.M."/>
            <person name="Raih M.F."/>
            <person name="Bakar F.D."/>
            <person name="Najimudin N."/>
            <person name="Mahadi N.M."/>
            <person name="Illias R.M."/>
        </authorList>
    </citation>
    <scope>NUCLEOTIDE SEQUENCE [LARGE SCALE GENOMIC DNA]</scope>
    <source>
        <strain evidence="2 3">G1</strain>
    </source>
</reference>
<dbReference type="Proteomes" id="UP000027142">
    <property type="component" value="Chromosome"/>
</dbReference>
<evidence type="ECO:0000259" key="1">
    <source>
        <dbReference type="Pfam" id="PF14534"/>
    </source>
</evidence>